<feature type="domain" description="Solute-binding protein family 5" evidence="5">
    <location>
        <begin position="78"/>
        <end position="426"/>
    </location>
</feature>
<dbReference type="InterPro" id="IPR000914">
    <property type="entry name" value="SBP_5_dom"/>
</dbReference>
<reference evidence="6 7" key="1">
    <citation type="submission" date="2020-08" db="EMBL/GenBank/DDBJ databases">
        <title>Genomic Encyclopedia of Type Strains, Phase III (KMG-III): the genomes of soil and plant-associated and newly described type strains.</title>
        <authorList>
            <person name="Whitman W."/>
        </authorList>
    </citation>
    <scope>NUCLEOTIDE SEQUENCE [LARGE SCALE GENOMIC DNA]</scope>
    <source>
        <strain evidence="6 7">CECT 3302</strain>
    </source>
</reference>
<keyword evidence="7" id="KW-1185">Reference proteome</keyword>
<dbReference type="AlphaFoldDB" id="A0A7W5A3R9"/>
<evidence type="ECO:0000256" key="1">
    <source>
        <dbReference type="ARBA" id="ARBA00005695"/>
    </source>
</evidence>
<evidence type="ECO:0000259" key="5">
    <source>
        <dbReference type="Pfam" id="PF00496"/>
    </source>
</evidence>
<evidence type="ECO:0000313" key="7">
    <source>
        <dbReference type="Proteomes" id="UP000577707"/>
    </source>
</evidence>
<dbReference type="PANTHER" id="PTHR30290:SF9">
    <property type="entry name" value="OLIGOPEPTIDE-BINDING PROTEIN APPA"/>
    <property type="match status" value="1"/>
</dbReference>
<dbReference type="GO" id="GO:0015833">
    <property type="term" value="P:peptide transport"/>
    <property type="evidence" value="ECO:0007669"/>
    <property type="project" value="TreeGrafter"/>
</dbReference>
<accession>A0A7W5A3R9</accession>
<keyword evidence="2" id="KW-0813">Transport</keyword>
<dbReference type="PANTHER" id="PTHR30290">
    <property type="entry name" value="PERIPLASMIC BINDING COMPONENT OF ABC TRANSPORTER"/>
    <property type="match status" value="1"/>
</dbReference>
<dbReference type="PROSITE" id="PS51257">
    <property type="entry name" value="PROKAR_LIPOPROTEIN"/>
    <property type="match status" value="1"/>
</dbReference>
<protein>
    <submittedName>
        <fullName evidence="6">Peptide/nickel transport system substrate-binding protein</fullName>
    </submittedName>
</protein>
<proteinExistence type="inferred from homology"/>
<feature type="signal peptide" evidence="4">
    <location>
        <begin position="1"/>
        <end position="29"/>
    </location>
</feature>
<dbReference type="InterPro" id="IPR030678">
    <property type="entry name" value="Peptide/Ni-bd"/>
</dbReference>
<dbReference type="Proteomes" id="UP000577707">
    <property type="component" value="Unassembled WGS sequence"/>
</dbReference>
<gene>
    <name evidence="6" type="ORF">FHS12_001932</name>
</gene>
<comment type="caution">
    <text evidence="6">The sequence shown here is derived from an EMBL/GenBank/DDBJ whole genome shotgun (WGS) entry which is preliminary data.</text>
</comment>
<evidence type="ECO:0000256" key="2">
    <source>
        <dbReference type="ARBA" id="ARBA00022448"/>
    </source>
</evidence>
<name>A0A7W5A3R9_9ACTN</name>
<evidence type="ECO:0000256" key="3">
    <source>
        <dbReference type="ARBA" id="ARBA00022729"/>
    </source>
</evidence>
<dbReference type="SUPFAM" id="SSF53850">
    <property type="entry name" value="Periplasmic binding protein-like II"/>
    <property type="match status" value="1"/>
</dbReference>
<dbReference type="InterPro" id="IPR039424">
    <property type="entry name" value="SBP_5"/>
</dbReference>
<feature type="chain" id="PRO_5030877887" evidence="4">
    <location>
        <begin position="30"/>
        <end position="512"/>
    </location>
</feature>
<comment type="similarity">
    <text evidence="1">Belongs to the bacterial solute-binding protein 5 family.</text>
</comment>
<dbReference type="GO" id="GO:0042597">
    <property type="term" value="C:periplasmic space"/>
    <property type="evidence" value="ECO:0007669"/>
    <property type="project" value="UniProtKB-ARBA"/>
</dbReference>
<dbReference type="Gene3D" id="3.10.105.10">
    <property type="entry name" value="Dipeptide-binding Protein, Domain 3"/>
    <property type="match status" value="1"/>
</dbReference>
<dbReference type="Gene3D" id="3.90.76.10">
    <property type="entry name" value="Dipeptide-binding Protein, Domain 1"/>
    <property type="match status" value="1"/>
</dbReference>
<dbReference type="GO" id="GO:0043190">
    <property type="term" value="C:ATP-binding cassette (ABC) transporter complex"/>
    <property type="evidence" value="ECO:0007669"/>
    <property type="project" value="InterPro"/>
</dbReference>
<organism evidence="6 7">
    <name type="scientific">Nocardioides albus</name>
    <dbReference type="NCBI Taxonomy" id="1841"/>
    <lineage>
        <taxon>Bacteria</taxon>
        <taxon>Bacillati</taxon>
        <taxon>Actinomycetota</taxon>
        <taxon>Actinomycetes</taxon>
        <taxon>Propionibacteriales</taxon>
        <taxon>Nocardioidaceae</taxon>
        <taxon>Nocardioides</taxon>
    </lineage>
</organism>
<keyword evidence="3 4" id="KW-0732">Signal</keyword>
<sequence>MTRRHRLTAATVVILLCLGLAGCGNPVLDAQEDDRLVVGSVLAPSSLDPVHVTGGHDPLFLQLIYDRLMETDPETGDVVPGLATDWGYSKDKKSFHLTLREGVEFSDGTPVDAEAVKANLDRAFEMTKLGHVTSVEEVRVVGPYMLELTMAHESAWLAEQLAYNSGYIVSPKAFDHVGDVSVDPIGSGAYRVAEYLPGYRIVFERNPDYWNPERGHYPIIEMDFFKNQVTLNQALQAGRVEVASRILLTDVASLSKDDTLAVAVEPSLAHFHIQFNTTRPALADPRVRRAINYALDRKTLAAAATNGVGEPTESLFPPAYEYSNDELQSMYGYDPRKARQLLDNAGVEEVDLECVTYTGSGFEASSPYIIEQLAKVGINIHLDIMELSEAMAAFYNGDDLSAAKNGPDCNFTSWPGQPTPRDAIQAEYGKSVYNNGHHEYADFGLLDRLERTYDHEERVELVRRIELEASLDPMMANLYTKPQVFAYRKGVAGFTDDLLEFDLDLADLRPAE</sequence>
<dbReference type="Gene3D" id="3.40.190.10">
    <property type="entry name" value="Periplasmic binding protein-like II"/>
    <property type="match status" value="1"/>
</dbReference>
<dbReference type="Pfam" id="PF00496">
    <property type="entry name" value="SBP_bac_5"/>
    <property type="match status" value="1"/>
</dbReference>
<dbReference type="PIRSF" id="PIRSF002741">
    <property type="entry name" value="MppA"/>
    <property type="match status" value="1"/>
</dbReference>
<evidence type="ECO:0000313" key="6">
    <source>
        <dbReference type="EMBL" id="MBB3088986.1"/>
    </source>
</evidence>
<dbReference type="EMBL" id="JACHXG010000004">
    <property type="protein sequence ID" value="MBB3088986.1"/>
    <property type="molecule type" value="Genomic_DNA"/>
</dbReference>
<evidence type="ECO:0000256" key="4">
    <source>
        <dbReference type="SAM" id="SignalP"/>
    </source>
</evidence>
<dbReference type="RefSeq" id="WP_183544622.1">
    <property type="nucleotide sequence ID" value="NZ_BMQT01000002.1"/>
</dbReference>
<dbReference type="GO" id="GO:1904680">
    <property type="term" value="F:peptide transmembrane transporter activity"/>
    <property type="evidence" value="ECO:0007669"/>
    <property type="project" value="TreeGrafter"/>
</dbReference>